<comment type="caution">
    <text evidence="1">The sequence shown here is derived from an EMBL/GenBank/DDBJ whole genome shotgun (WGS) entry which is preliminary data.</text>
</comment>
<reference evidence="1 2" key="1">
    <citation type="submission" date="2019-05" db="EMBL/GenBank/DDBJ databases">
        <title>Another draft genome of Portunus trituberculatus and its Hox gene families provides insights of decapod evolution.</title>
        <authorList>
            <person name="Jeong J.-H."/>
            <person name="Song I."/>
            <person name="Kim S."/>
            <person name="Choi T."/>
            <person name="Kim D."/>
            <person name="Ryu S."/>
            <person name="Kim W."/>
        </authorList>
    </citation>
    <scope>NUCLEOTIDE SEQUENCE [LARGE SCALE GENOMIC DNA]</scope>
    <source>
        <tissue evidence="1">Muscle</tissue>
    </source>
</reference>
<keyword evidence="2" id="KW-1185">Reference proteome</keyword>
<dbReference type="AlphaFoldDB" id="A0A5B7HT20"/>
<protein>
    <submittedName>
        <fullName evidence="1">Uncharacterized protein</fullName>
    </submittedName>
</protein>
<organism evidence="1 2">
    <name type="scientific">Portunus trituberculatus</name>
    <name type="common">Swimming crab</name>
    <name type="synonym">Neptunus trituberculatus</name>
    <dbReference type="NCBI Taxonomy" id="210409"/>
    <lineage>
        <taxon>Eukaryota</taxon>
        <taxon>Metazoa</taxon>
        <taxon>Ecdysozoa</taxon>
        <taxon>Arthropoda</taxon>
        <taxon>Crustacea</taxon>
        <taxon>Multicrustacea</taxon>
        <taxon>Malacostraca</taxon>
        <taxon>Eumalacostraca</taxon>
        <taxon>Eucarida</taxon>
        <taxon>Decapoda</taxon>
        <taxon>Pleocyemata</taxon>
        <taxon>Brachyura</taxon>
        <taxon>Eubrachyura</taxon>
        <taxon>Portunoidea</taxon>
        <taxon>Portunidae</taxon>
        <taxon>Portuninae</taxon>
        <taxon>Portunus</taxon>
    </lineage>
</organism>
<dbReference type="Proteomes" id="UP000324222">
    <property type="component" value="Unassembled WGS sequence"/>
</dbReference>
<evidence type="ECO:0000313" key="1">
    <source>
        <dbReference type="EMBL" id="MPC72397.1"/>
    </source>
</evidence>
<name>A0A5B7HT20_PORTR</name>
<proteinExistence type="predicted"/>
<dbReference type="EMBL" id="VSRR010034685">
    <property type="protein sequence ID" value="MPC72397.1"/>
    <property type="molecule type" value="Genomic_DNA"/>
</dbReference>
<accession>A0A5B7HT20</accession>
<evidence type="ECO:0000313" key="2">
    <source>
        <dbReference type="Proteomes" id="UP000324222"/>
    </source>
</evidence>
<gene>
    <name evidence="1" type="ORF">E2C01_066702</name>
</gene>
<sequence>MLELVRDELHVWDPKNEEYSKNILRRTTLDEIAATLRVHITTQTHLRCNHLEPGYQGDM</sequence>